<reference evidence="1" key="1">
    <citation type="submission" date="2023-10" db="EMBL/GenBank/DDBJ databases">
        <authorList>
            <person name="Rodriguez Cubillos JULIANA M."/>
            <person name="De Vega J."/>
        </authorList>
    </citation>
    <scope>NUCLEOTIDE SEQUENCE</scope>
</reference>
<keyword evidence="2" id="KW-1185">Reference proteome</keyword>
<sequence>MKVLFSLLLVLVIPSPSLCSKVGKSNIPNAFNIVKYGAKGDGHSDDSNAFLKAWKDACTSTKGTPTLIVPAGKIFMTQPLTFQGPCKSATINVMIRGTITAPQNREHWKSDDNDHDSWITFNHISGLVVNGGGTLNGQGASWWDKNASDRPTALRFLGCDNVKHSSLTHLNSPKNHISITGCDGVLISNVNLIAPETSPNTDGVDISSSTKVLIEHSTISTGDDCVAINSGSKFINITNVKCGPGHGISVGSLGKNGKYATVEEVYVSHIIFTRTTNGARIKTWEGGSGYARKITYKNITLIGVKNPVIIDQQYHALESVGKGVKISDVTFRNFRGTTKDKTAIELNCGSIGCTNIVLEDIHISGLNGERSSSSCKNAYGSSSSCNPSVTCLDN</sequence>
<name>A0ACB0KAA7_TRIPR</name>
<proteinExistence type="predicted"/>
<gene>
    <name evidence="1" type="ORF">MILVUS5_LOCUS20659</name>
</gene>
<evidence type="ECO:0000313" key="1">
    <source>
        <dbReference type="EMBL" id="CAJ2653288.1"/>
    </source>
</evidence>
<accession>A0ACB0KAA7</accession>
<evidence type="ECO:0000313" key="2">
    <source>
        <dbReference type="Proteomes" id="UP001177021"/>
    </source>
</evidence>
<dbReference type="Proteomes" id="UP001177021">
    <property type="component" value="Unassembled WGS sequence"/>
</dbReference>
<protein>
    <submittedName>
        <fullName evidence="1">Uncharacterized protein</fullName>
    </submittedName>
</protein>
<comment type="caution">
    <text evidence="1">The sequence shown here is derived from an EMBL/GenBank/DDBJ whole genome shotgun (WGS) entry which is preliminary data.</text>
</comment>
<organism evidence="1 2">
    <name type="scientific">Trifolium pratense</name>
    <name type="common">Red clover</name>
    <dbReference type="NCBI Taxonomy" id="57577"/>
    <lineage>
        <taxon>Eukaryota</taxon>
        <taxon>Viridiplantae</taxon>
        <taxon>Streptophyta</taxon>
        <taxon>Embryophyta</taxon>
        <taxon>Tracheophyta</taxon>
        <taxon>Spermatophyta</taxon>
        <taxon>Magnoliopsida</taxon>
        <taxon>eudicotyledons</taxon>
        <taxon>Gunneridae</taxon>
        <taxon>Pentapetalae</taxon>
        <taxon>rosids</taxon>
        <taxon>fabids</taxon>
        <taxon>Fabales</taxon>
        <taxon>Fabaceae</taxon>
        <taxon>Papilionoideae</taxon>
        <taxon>50 kb inversion clade</taxon>
        <taxon>NPAAA clade</taxon>
        <taxon>Hologalegina</taxon>
        <taxon>IRL clade</taxon>
        <taxon>Trifolieae</taxon>
        <taxon>Trifolium</taxon>
    </lineage>
</organism>
<dbReference type="EMBL" id="CASHSV030000206">
    <property type="protein sequence ID" value="CAJ2653288.1"/>
    <property type="molecule type" value="Genomic_DNA"/>
</dbReference>